<evidence type="ECO:0000256" key="3">
    <source>
        <dbReference type="SAM" id="Phobius"/>
    </source>
</evidence>
<keyword evidence="5" id="KW-1185">Reference proteome</keyword>
<dbReference type="InterPro" id="IPR015943">
    <property type="entry name" value="WD40/YVTN_repeat-like_dom_sf"/>
</dbReference>
<evidence type="ECO:0000313" key="4">
    <source>
        <dbReference type="EMBL" id="KAK6930454.1"/>
    </source>
</evidence>
<dbReference type="SMART" id="SM00564">
    <property type="entry name" value="PQQ"/>
    <property type="match status" value="3"/>
</dbReference>
<dbReference type="InterPro" id="IPR018391">
    <property type="entry name" value="PQQ_b-propeller_rpt"/>
</dbReference>
<gene>
    <name evidence="4" type="ORF">RJ641_004548</name>
</gene>
<feature type="region of interest" description="Disordered" evidence="2">
    <location>
        <begin position="641"/>
        <end position="668"/>
    </location>
</feature>
<dbReference type="Gene3D" id="2.130.10.10">
    <property type="entry name" value="YVTN repeat-like/Quinoprotein amine dehydrogenase"/>
    <property type="match status" value="1"/>
</dbReference>
<accession>A0AAN8VEY0</accession>
<dbReference type="InterPro" id="IPR045301">
    <property type="entry name" value="GEX3-like"/>
</dbReference>
<dbReference type="EMBL" id="JBAMMX010000012">
    <property type="protein sequence ID" value="KAK6930454.1"/>
    <property type="molecule type" value="Genomic_DNA"/>
</dbReference>
<keyword evidence="3" id="KW-0812">Transmembrane</keyword>
<proteinExistence type="predicted"/>
<feature type="compositionally biased region" description="Basic residues" evidence="2">
    <location>
        <begin position="653"/>
        <end position="668"/>
    </location>
</feature>
<dbReference type="GO" id="GO:0005886">
    <property type="term" value="C:plasma membrane"/>
    <property type="evidence" value="ECO:0007669"/>
    <property type="project" value="TreeGrafter"/>
</dbReference>
<dbReference type="AlphaFoldDB" id="A0AAN8VEY0"/>
<dbReference type="GO" id="GO:0010183">
    <property type="term" value="P:pollen tube guidance"/>
    <property type="evidence" value="ECO:0007669"/>
    <property type="project" value="TreeGrafter"/>
</dbReference>
<dbReference type="SUPFAM" id="SSF50998">
    <property type="entry name" value="Quinoprotein alcohol dehydrogenase-like"/>
    <property type="match status" value="1"/>
</dbReference>
<keyword evidence="3" id="KW-0472">Membrane</keyword>
<dbReference type="InterPro" id="IPR011047">
    <property type="entry name" value="Quinoprotein_ADH-like_sf"/>
</dbReference>
<feature type="coiled-coil region" evidence="1">
    <location>
        <begin position="486"/>
        <end position="513"/>
    </location>
</feature>
<dbReference type="PANTHER" id="PTHR37253:SF1">
    <property type="entry name" value="PROTEIN GAMETE EXPRESSED 3"/>
    <property type="match status" value="1"/>
</dbReference>
<evidence type="ECO:0008006" key="6">
    <source>
        <dbReference type="Google" id="ProtNLM"/>
    </source>
</evidence>
<name>A0AAN8VEY0_9MAGN</name>
<dbReference type="PANTHER" id="PTHR37253">
    <property type="entry name" value="PROTEIN GAMETE EXPRESSED 3"/>
    <property type="match status" value="1"/>
</dbReference>
<evidence type="ECO:0000313" key="5">
    <source>
        <dbReference type="Proteomes" id="UP001370490"/>
    </source>
</evidence>
<dbReference type="GO" id="GO:0009793">
    <property type="term" value="P:embryo development ending in seed dormancy"/>
    <property type="evidence" value="ECO:0007669"/>
    <property type="project" value="TreeGrafter"/>
</dbReference>
<reference evidence="4 5" key="1">
    <citation type="submission" date="2023-12" db="EMBL/GenBank/DDBJ databases">
        <title>A high-quality genome assembly for Dillenia turbinata (Dilleniales).</title>
        <authorList>
            <person name="Chanderbali A."/>
        </authorList>
    </citation>
    <scope>NUCLEOTIDE SEQUENCE [LARGE SCALE GENOMIC DNA]</scope>
    <source>
        <strain evidence="4">LSX21</strain>
        <tissue evidence="4">Leaf</tissue>
    </source>
</reference>
<keyword evidence="3" id="KW-1133">Transmembrane helix</keyword>
<evidence type="ECO:0000256" key="2">
    <source>
        <dbReference type="SAM" id="MobiDB-lite"/>
    </source>
</evidence>
<comment type="caution">
    <text evidence="4">The sequence shown here is derived from an EMBL/GenBank/DDBJ whole genome shotgun (WGS) entry which is preliminary data.</text>
</comment>
<evidence type="ECO:0000256" key="1">
    <source>
        <dbReference type="SAM" id="Coils"/>
    </source>
</evidence>
<sequence length="668" mass="75086">MLLQFHSLQSQPTNSHKHPWDPPFFTVQGQENPKETVHRLSKPLIGDDGKIYACSEKYLFAFETNGSIAWSIPINYTCNIRFTPIRGSLGKIYLLAENQILEITPLHIGTSEPLVKVLFGPDRGAKGQGEIIGFSLSTLCLSLFVSAKNRDLVALKLGGQQLWNAGPMLQRSGFRQGCQKNETDCYFTSVPVVDQCEASIYISNNQGELYCLSVRNPYFKWIRDLSSFDKNYTITPGNNGRLYVTVPVRALILAVDAFNGNILWQRSLGPLSTAESVPVIDSNGWISIGSLDGFLYSFSPTGDLKRFLRATTLDSVIQVNPLLDCSGYAVYVSMVKVEGKVSRTMGENTYISATKPKSVVFTMLVPSTGAIYWSESGEGQLSSLLHQSDLQQFALDETILLAFIAGSKIGNPFPCRTIRQKLASSCSQAMPKHPRIYAGNERAILLFLLFQTTVLLILALLVRFCYVFWNKEKLQSHNLGGFLEKRRSLRLQKKELDRSITELKQKAAEEAASSDLIEQLGELVRGREYIERKLSTTYSFGRDGAASNSKSLLPLYNERTKSYSFHGSKKESVTIFHTLSDTSDDESISQIETYSASFEDKELKRKEKAKASEHMEDEEIYLEDDLIRDYTESEPIQVRLKERRKTVSEHGGSHRKLLQRRRALSSTN</sequence>
<protein>
    <recommendedName>
        <fullName evidence="6">Protein GAMETE EXPRESSED 3</fullName>
    </recommendedName>
</protein>
<organism evidence="4 5">
    <name type="scientific">Dillenia turbinata</name>
    <dbReference type="NCBI Taxonomy" id="194707"/>
    <lineage>
        <taxon>Eukaryota</taxon>
        <taxon>Viridiplantae</taxon>
        <taxon>Streptophyta</taxon>
        <taxon>Embryophyta</taxon>
        <taxon>Tracheophyta</taxon>
        <taxon>Spermatophyta</taxon>
        <taxon>Magnoliopsida</taxon>
        <taxon>eudicotyledons</taxon>
        <taxon>Gunneridae</taxon>
        <taxon>Pentapetalae</taxon>
        <taxon>Dilleniales</taxon>
        <taxon>Dilleniaceae</taxon>
        <taxon>Dillenia</taxon>
    </lineage>
</organism>
<dbReference type="Proteomes" id="UP001370490">
    <property type="component" value="Unassembled WGS sequence"/>
</dbReference>
<feature type="transmembrane region" description="Helical" evidence="3">
    <location>
        <begin position="444"/>
        <end position="469"/>
    </location>
</feature>
<keyword evidence="1" id="KW-0175">Coiled coil</keyword>